<dbReference type="InterPro" id="IPR041489">
    <property type="entry name" value="PDZ_6"/>
</dbReference>
<dbReference type="Pfam" id="PF17820">
    <property type="entry name" value="PDZ_6"/>
    <property type="match status" value="2"/>
</dbReference>
<dbReference type="InterPro" id="IPR001478">
    <property type="entry name" value="PDZ"/>
</dbReference>
<keyword evidence="10 11" id="KW-0472">Membrane</keyword>
<keyword evidence="7 11" id="KW-0862">Zinc</keyword>
<dbReference type="CDD" id="cd06163">
    <property type="entry name" value="S2P-M50_PDZ_RseP-like"/>
    <property type="match status" value="1"/>
</dbReference>
<evidence type="ECO:0000256" key="8">
    <source>
        <dbReference type="ARBA" id="ARBA00022989"/>
    </source>
</evidence>
<evidence type="ECO:0000256" key="4">
    <source>
        <dbReference type="ARBA" id="ARBA00022670"/>
    </source>
</evidence>
<feature type="transmembrane region" description="Helical" evidence="11">
    <location>
        <begin position="90"/>
        <end position="112"/>
    </location>
</feature>
<dbReference type="InterPro" id="IPR004387">
    <property type="entry name" value="Pept_M50_Zn"/>
</dbReference>
<evidence type="ECO:0000256" key="3">
    <source>
        <dbReference type="ARBA" id="ARBA00007931"/>
    </source>
</evidence>
<comment type="cofactor">
    <cofactor evidence="1 11">
        <name>Zn(2+)</name>
        <dbReference type="ChEBI" id="CHEBI:29105"/>
    </cofactor>
</comment>
<feature type="transmembrane region" description="Helical" evidence="11">
    <location>
        <begin position="364"/>
        <end position="385"/>
    </location>
</feature>
<keyword evidence="9 11" id="KW-0482">Metalloprotease</keyword>
<sequence length="426" mass="47306">MTLIYFIIALGVLIFIHELGHFIAARLFGVKVETFSIGFGPKLFKFNCCDTEFAVSLIPLGGYVKMSGENPDEPAQNPYDFYAKPPWQRIVIALAGPLMNLILALLFFALSFSIGRYVPAYQFETAKVGAIASPEISLKPGDVILSVDGQQVKNWKDFSSYVALNPDKELTLKVKRNDEIVTVKVHTGVDDKNGIGTLDVIPAIKPIIGKVVKGSPAQKAGLQPGDVILSINGKEITSWKQVVDLIGNSQGKPIELLILRKNKKLRITVTPQFNEKFGRYTIGIIPKMDMVFVKFSGLEALKKGLDEFKSHTVIFFSYLSKLITGEASVKSLGGPIMIAEVAEKAAETGISNFIYFMGFISLQLGYFNLMPLPVLDGGLILLFLIEMLRRRPLSLEFREKFQQVGFAILALLMIIVFYNDIMRLIR</sequence>
<keyword evidence="8 11" id="KW-1133">Transmembrane helix</keyword>
<evidence type="ECO:0000259" key="12">
    <source>
        <dbReference type="PROSITE" id="PS50106"/>
    </source>
</evidence>
<dbReference type="PANTHER" id="PTHR42837">
    <property type="entry name" value="REGULATOR OF SIGMA-E PROTEASE RSEP"/>
    <property type="match status" value="1"/>
</dbReference>
<dbReference type="SUPFAM" id="SSF50156">
    <property type="entry name" value="PDZ domain-like"/>
    <property type="match status" value="2"/>
</dbReference>
<dbReference type="Proteomes" id="UP000295777">
    <property type="component" value="Unassembled WGS sequence"/>
</dbReference>
<dbReference type="CDD" id="cd23081">
    <property type="entry name" value="cpPDZ_EcRseP-like"/>
    <property type="match status" value="2"/>
</dbReference>
<dbReference type="GO" id="GO:0016020">
    <property type="term" value="C:membrane"/>
    <property type="evidence" value="ECO:0007669"/>
    <property type="project" value="UniProtKB-SubCell"/>
</dbReference>
<dbReference type="PANTHER" id="PTHR42837:SF2">
    <property type="entry name" value="MEMBRANE METALLOPROTEASE ARASP2, CHLOROPLASTIC-RELATED"/>
    <property type="match status" value="1"/>
</dbReference>
<dbReference type="PROSITE" id="PS50106">
    <property type="entry name" value="PDZ"/>
    <property type="match status" value="1"/>
</dbReference>
<dbReference type="GO" id="GO:0046872">
    <property type="term" value="F:metal ion binding"/>
    <property type="evidence" value="ECO:0007669"/>
    <property type="project" value="UniProtKB-KW"/>
</dbReference>
<dbReference type="RefSeq" id="WP_132526484.1">
    <property type="nucleotide sequence ID" value="NZ_SMFV01000003.1"/>
</dbReference>
<feature type="transmembrane region" description="Helical" evidence="11">
    <location>
        <begin position="406"/>
        <end position="425"/>
    </location>
</feature>
<evidence type="ECO:0000256" key="10">
    <source>
        <dbReference type="ARBA" id="ARBA00023136"/>
    </source>
</evidence>
<accession>A0A4R1GCW3</accession>
<dbReference type="GO" id="GO:0004222">
    <property type="term" value="F:metalloendopeptidase activity"/>
    <property type="evidence" value="ECO:0007669"/>
    <property type="project" value="InterPro"/>
</dbReference>
<organism evidence="13 14">
    <name type="scientific">Phorcysia thermohydrogeniphila</name>
    <dbReference type="NCBI Taxonomy" id="936138"/>
    <lineage>
        <taxon>Bacteria</taxon>
        <taxon>Pseudomonadati</taxon>
        <taxon>Aquificota</taxon>
        <taxon>Aquificia</taxon>
        <taxon>Desulfurobacteriales</taxon>
        <taxon>Desulfurobacteriaceae</taxon>
        <taxon>Phorcysia</taxon>
    </lineage>
</organism>
<feature type="domain" description="PDZ" evidence="12">
    <location>
        <begin position="207"/>
        <end position="249"/>
    </location>
</feature>
<dbReference type="SMART" id="SM00228">
    <property type="entry name" value="PDZ"/>
    <property type="match status" value="2"/>
</dbReference>
<dbReference type="AlphaFoldDB" id="A0A4R1GCW3"/>
<keyword evidence="4 13" id="KW-0645">Protease</keyword>
<feature type="transmembrane region" description="Helical" evidence="11">
    <location>
        <begin position="6"/>
        <end position="28"/>
    </location>
</feature>
<keyword evidence="14" id="KW-1185">Reference proteome</keyword>
<reference evidence="13 14" key="1">
    <citation type="submission" date="2019-03" db="EMBL/GenBank/DDBJ databases">
        <title>Genomic Encyclopedia of Archaeal and Bacterial Type Strains, Phase II (KMG-II): from individual species to whole genera.</title>
        <authorList>
            <person name="Goeker M."/>
        </authorList>
    </citation>
    <scope>NUCLEOTIDE SEQUENCE [LARGE SCALE GENOMIC DNA]</scope>
    <source>
        <strain evidence="13 14">DSM 24425</strain>
    </source>
</reference>
<evidence type="ECO:0000256" key="11">
    <source>
        <dbReference type="RuleBase" id="RU362031"/>
    </source>
</evidence>
<evidence type="ECO:0000256" key="7">
    <source>
        <dbReference type="ARBA" id="ARBA00022833"/>
    </source>
</evidence>
<comment type="similarity">
    <text evidence="3 11">Belongs to the peptidase M50B family.</text>
</comment>
<evidence type="ECO:0000313" key="14">
    <source>
        <dbReference type="Proteomes" id="UP000295777"/>
    </source>
</evidence>
<evidence type="ECO:0000256" key="2">
    <source>
        <dbReference type="ARBA" id="ARBA00004141"/>
    </source>
</evidence>
<evidence type="ECO:0000256" key="6">
    <source>
        <dbReference type="ARBA" id="ARBA00022801"/>
    </source>
</evidence>
<evidence type="ECO:0000256" key="1">
    <source>
        <dbReference type="ARBA" id="ARBA00001947"/>
    </source>
</evidence>
<dbReference type="InterPro" id="IPR036034">
    <property type="entry name" value="PDZ_sf"/>
</dbReference>
<keyword evidence="5 11" id="KW-0812">Transmembrane</keyword>
<dbReference type="Pfam" id="PF02163">
    <property type="entry name" value="Peptidase_M50"/>
    <property type="match status" value="1"/>
</dbReference>
<protein>
    <recommendedName>
        <fullName evidence="11">Zinc metalloprotease</fullName>
        <ecNumber evidence="11">3.4.24.-</ecNumber>
    </recommendedName>
</protein>
<dbReference type="NCBIfam" id="TIGR00054">
    <property type="entry name" value="RIP metalloprotease RseP"/>
    <property type="match status" value="1"/>
</dbReference>
<evidence type="ECO:0000256" key="9">
    <source>
        <dbReference type="ARBA" id="ARBA00023049"/>
    </source>
</evidence>
<gene>
    <name evidence="13" type="ORF">CLV27_1043</name>
</gene>
<name>A0A4R1GCW3_9BACT</name>
<proteinExistence type="inferred from homology"/>
<dbReference type="EC" id="3.4.24.-" evidence="11"/>
<evidence type="ECO:0000256" key="5">
    <source>
        <dbReference type="ARBA" id="ARBA00022692"/>
    </source>
</evidence>
<keyword evidence="11" id="KW-0479">Metal-binding</keyword>
<dbReference type="EMBL" id="SMFV01000003">
    <property type="protein sequence ID" value="TCK04610.1"/>
    <property type="molecule type" value="Genomic_DNA"/>
</dbReference>
<keyword evidence="6 11" id="KW-0378">Hydrolase</keyword>
<dbReference type="GO" id="GO:0006508">
    <property type="term" value="P:proteolysis"/>
    <property type="evidence" value="ECO:0007669"/>
    <property type="project" value="UniProtKB-KW"/>
</dbReference>
<dbReference type="Gene3D" id="2.30.42.10">
    <property type="match status" value="2"/>
</dbReference>
<comment type="caution">
    <text evidence="13">The sequence shown here is derived from an EMBL/GenBank/DDBJ whole genome shotgun (WGS) entry which is preliminary data.</text>
</comment>
<evidence type="ECO:0000313" key="13">
    <source>
        <dbReference type="EMBL" id="TCK04610.1"/>
    </source>
</evidence>
<dbReference type="OrthoDB" id="9782003at2"/>
<comment type="subcellular location">
    <subcellularLocation>
        <location evidence="2">Membrane</location>
        <topology evidence="2">Multi-pass membrane protein</topology>
    </subcellularLocation>
</comment>
<dbReference type="InterPro" id="IPR008915">
    <property type="entry name" value="Peptidase_M50"/>
</dbReference>